<dbReference type="AlphaFoldDB" id="A0AAD5MYU4"/>
<dbReference type="EMBL" id="JAHQIW010005046">
    <property type="protein sequence ID" value="KAJ1364728.1"/>
    <property type="molecule type" value="Genomic_DNA"/>
</dbReference>
<gene>
    <name evidence="1" type="ORF">KIN20_024880</name>
</gene>
<proteinExistence type="predicted"/>
<name>A0AAD5MYU4_PARTN</name>
<dbReference type="Proteomes" id="UP001196413">
    <property type="component" value="Unassembled WGS sequence"/>
</dbReference>
<evidence type="ECO:0000313" key="2">
    <source>
        <dbReference type="Proteomes" id="UP001196413"/>
    </source>
</evidence>
<comment type="caution">
    <text evidence="1">The sequence shown here is derived from an EMBL/GenBank/DDBJ whole genome shotgun (WGS) entry which is preliminary data.</text>
</comment>
<evidence type="ECO:0000313" key="1">
    <source>
        <dbReference type="EMBL" id="KAJ1364728.1"/>
    </source>
</evidence>
<reference evidence="1" key="1">
    <citation type="submission" date="2021-06" db="EMBL/GenBank/DDBJ databases">
        <title>Parelaphostrongylus tenuis whole genome reference sequence.</title>
        <authorList>
            <person name="Garwood T.J."/>
            <person name="Larsen P.A."/>
            <person name="Fountain-Jones N.M."/>
            <person name="Garbe J.R."/>
            <person name="Macchietto M.G."/>
            <person name="Kania S.A."/>
            <person name="Gerhold R.W."/>
            <person name="Richards J.E."/>
            <person name="Wolf T.M."/>
        </authorList>
    </citation>
    <scope>NUCLEOTIDE SEQUENCE</scope>
    <source>
        <strain evidence="1">MNPRO001-30</strain>
        <tissue evidence="1">Meninges</tissue>
    </source>
</reference>
<protein>
    <submittedName>
        <fullName evidence="1">Uncharacterized protein</fullName>
    </submittedName>
</protein>
<accession>A0AAD5MYU4</accession>
<organism evidence="1 2">
    <name type="scientific">Parelaphostrongylus tenuis</name>
    <name type="common">Meningeal worm</name>
    <dbReference type="NCBI Taxonomy" id="148309"/>
    <lineage>
        <taxon>Eukaryota</taxon>
        <taxon>Metazoa</taxon>
        <taxon>Ecdysozoa</taxon>
        <taxon>Nematoda</taxon>
        <taxon>Chromadorea</taxon>
        <taxon>Rhabditida</taxon>
        <taxon>Rhabditina</taxon>
        <taxon>Rhabditomorpha</taxon>
        <taxon>Strongyloidea</taxon>
        <taxon>Metastrongylidae</taxon>
        <taxon>Parelaphostrongylus</taxon>
    </lineage>
</organism>
<keyword evidence="2" id="KW-1185">Reference proteome</keyword>
<sequence length="92" mass="10312">MSWIVGEVLCVIDSSVVVVFRCDKSPDIAVTNCRLLLISLKGRKNPNQIAKIAHRLRIVLRAAISTIFSEGLRIMVKNKQVNMMKTHHDAEA</sequence>